<dbReference type="Proteomes" id="UP000095200">
    <property type="component" value="Unassembled WGS sequence"/>
</dbReference>
<dbReference type="RefSeq" id="WP_069857529.1">
    <property type="nucleotide sequence ID" value="NZ_BDFE01000008.1"/>
</dbReference>
<dbReference type="PROSITE" id="PS51379">
    <property type="entry name" value="4FE4S_FER_2"/>
    <property type="match status" value="1"/>
</dbReference>
<dbReference type="Pfam" id="PF13247">
    <property type="entry name" value="Fer4_11"/>
    <property type="match status" value="1"/>
</dbReference>
<dbReference type="OrthoDB" id="9789030at2"/>
<dbReference type="GO" id="GO:0051539">
    <property type="term" value="F:4 iron, 4 sulfur cluster binding"/>
    <property type="evidence" value="ECO:0007669"/>
    <property type="project" value="UniProtKB-KW"/>
</dbReference>
<evidence type="ECO:0000313" key="7">
    <source>
        <dbReference type="Proteomes" id="UP000095200"/>
    </source>
</evidence>
<evidence type="ECO:0000256" key="3">
    <source>
        <dbReference type="ARBA" id="ARBA00023004"/>
    </source>
</evidence>
<dbReference type="CDD" id="cd10551">
    <property type="entry name" value="PsrB"/>
    <property type="match status" value="1"/>
</dbReference>
<dbReference type="Gene3D" id="3.30.70.20">
    <property type="match status" value="2"/>
</dbReference>
<dbReference type="InterPro" id="IPR006311">
    <property type="entry name" value="TAT_signal"/>
</dbReference>
<proteinExistence type="predicted"/>
<protein>
    <submittedName>
        <fullName evidence="6">4Fe-4S ferredoxin</fullName>
    </submittedName>
</protein>
<dbReference type="InterPro" id="IPR054822">
    <property type="entry name" value="DsrO-like"/>
</dbReference>
<dbReference type="PROSITE" id="PS51318">
    <property type="entry name" value="TAT"/>
    <property type="match status" value="1"/>
</dbReference>
<dbReference type="PANTHER" id="PTHR43177:SF3">
    <property type="entry name" value="PROTEIN NRFC HOMOLOG"/>
    <property type="match status" value="1"/>
</dbReference>
<keyword evidence="7" id="KW-1185">Reference proteome</keyword>
<dbReference type="GO" id="GO:0046872">
    <property type="term" value="F:metal ion binding"/>
    <property type="evidence" value="ECO:0007669"/>
    <property type="project" value="UniProtKB-KW"/>
</dbReference>
<name>A0A194AD72_9BACT</name>
<dbReference type="InterPro" id="IPR050954">
    <property type="entry name" value="ET_IronSulfur_Cluster-Binding"/>
</dbReference>
<accession>A0A194AD72</accession>
<evidence type="ECO:0000259" key="5">
    <source>
        <dbReference type="PROSITE" id="PS51379"/>
    </source>
</evidence>
<dbReference type="SUPFAM" id="SSF54862">
    <property type="entry name" value="4Fe-4S ferredoxins"/>
    <property type="match status" value="1"/>
</dbReference>
<comment type="caution">
    <text evidence="6">The sequence shown here is derived from an EMBL/GenBank/DDBJ whole genome shotgun (WGS) entry which is preliminary data.</text>
</comment>
<keyword evidence="4" id="KW-0411">Iron-sulfur</keyword>
<dbReference type="EMBL" id="BDFE01000008">
    <property type="protein sequence ID" value="GAU08047.1"/>
    <property type="molecule type" value="Genomic_DNA"/>
</dbReference>
<evidence type="ECO:0000256" key="2">
    <source>
        <dbReference type="ARBA" id="ARBA00022723"/>
    </source>
</evidence>
<dbReference type="STRING" id="1592317.DPF_0748"/>
<evidence type="ECO:0000256" key="1">
    <source>
        <dbReference type="ARBA" id="ARBA00022485"/>
    </source>
</evidence>
<keyword evidence="2" id="KW-0479">Metal-binding</keyword>
<gene>
    <name evidence="6" type="ORF">DPF_0748</name>
</gene>
<dbReference type="InterPro" id="IPR017896">
    <property type="entry name" value="4Fe4S_Fe-S-bd"/>
</dbReference>
<dbReference type="PROSITE" id="PS00198">
    <property type="entry name" value="4FE4S_FER_1"/>
    <property type="match status" value="1"/>
</dbReference>
<evidence type="ECO:0000256" key="4">
    <source>
        <dbReference type="ARBA" id="ARBA00023014"/>
    </source>
</evidence>
<evidence type="ECO:0000313" key="6">
    <source>
        <dbReference type="EMBL" id="GAU08047.1"/>
    </source>
</evidence>
<keyword evidence="1" id="KW-0004">4Fe-4S</keyword>
<dbReference type="NCBIfam" id="NF045797">
    <property type="entry name" value="DsrO"/>
    <property type="match status" value="1"/>
</dbReference>
<reference evidence="7" key="1">
    <citation type="submission" date="2016-06" db="EMBL/GenBank/DDBJ databases">
        <title>Draft genome sequence of Desulfoplanes formicivorans strain Pf12B.</title>
        <authorList>
            <person name="Watanabe M."/>
            <person name="Kojima H."/>
            <person name="Fukui M."/>
        </authorList>
    </citation>
    <scope>NUCLEOTIDE SEQUENCE [LARGE SCALE GENOMIC DNA]</scope>
    <source>
        <strain evidence="7">Pf12B</strain>
    </source>
</reference>
<sequence length="264" mass="29714">MTSTRRKFLKVAGLAALGWSVRPASRLMASHGSHGKEGLFMASRHGAPAHGHGLHAGRWVMLIDTKKLTPAIEKKCIDACHVNHNVPDIETKQNIKWIWSAPFHNVFPEQSHEFVPGGDQRSVLALCNHCENPPCVRVCPTKATFQREDGIVMMDFHRCIGCRYCMAACPYGSRSFNFMDPRPYIKETTPEFPTRTKGVVEKCEFCTERLAEGKLPYCVEVSEGAMMFGDLEDPESEVRKVLASRYSIRRKPELGTEPGVYYLI</sequence>
<organism evidence="6 7">
    <name type="scientific">Desulfoplanes formicivorans</name>
    <dbReference type="NCBI Taxonomy" id="1592317"/>
    <lineage>
        <taxon>Bacteria</taxon>
        <taxon>Pseudomonadati</taxon>
        <taxon>Thermodesulfobacteriota</taxon>
        <taxon>Desulfovibrionia</taxon>
        <taxon>Desulfovibrionales</taxon>
        <taxon>Desulfoplanaceae</taxon>
        <taxon>Desulfoplanes</taxon>
    </lineage>
</organism>
<dbReference type="AlphaFoldDB" id="A0A194AD72"/>
<dbReference type="PANTHER" id="PTHR43177">
    <property type="entry name" value="PROTEIN NRFC"/>
    <property type="match status" value="1"/>
</dbReference>
<keyword evidence="3" id="KW-0408">Iron</keyword>
<feature type="domain" description="4Fe-4S ferredoxin-type" evidence="5">
    <location>
        <begin position="150"/>
        <end position="179"/>
    </location>
</feature>
<dbReference type="InterPro" id="IPR017900">
    <property type="entry name" value="4Fe4S_Fe_S_CS"/>
</dbReference>